<dbReference type="Proteomes" id="UP000321379">
    <property type="component" value="Unassembled WGS sequence"/>
</dbReference>
<protein>
    <recommendedName>
        <fullName evidence="3">Four-helix bundle copper-binding protein</fullName>
    </recommendedName>
</protein>
<comment type="caution">
    <text evidence="1">The sequence shown here is derived from an EMBL/GenBank/DDBJ whole genome shotgun (WGS) entry which is preliminary data.</text>
</comment>
<dbReference type="InterPro" id="IPR005560">
    <property type="entry name" value="Csp_YhjQ"/>
</dbReference>
<dbReference type="Pfam" id="PF03860">
    <property type="entry name" value="Csp"/>
    <property type="match status" value="1"/>
</dbReference>
<name>A0A5C8UTM3_9MICO</name>
<dbReference type="AlphaFoldDB" id="A0A5C8UTM3"/>
<organism evidence="1 2">
    <name type="scientific">Lacisediminihabitans profunda</name>
    <dbReference type="NCBI Taxonomy" id="2594790"/>
    <lineage>
        <taxon>Bacteria</taxon>
        <taxon>Bacillati</taxon>
        <taxon>Actinomycetota</taxon>
        <taxon>Actinomycetes</taxon>
        <taxon>Micrococcales</taxon>
        <taxon>Microbacteriaceae</taxon>
        <taxon>Lacisediminihabitans</taxon>
    </lineage>
</organism>
<dbReference type="Gene3D" id="1.20.1270.360">
    <property type="match status" value="1"/>
</dbReference>
<sequence length="137" mass="15001">MSMMAEMMSMSMKDMKDAQKMDMAGMQACIEACSACEQACTVCGDGMMDMPRCASMCASTADVCNTMMRMMMRPAGYDMAAMMSMLETTIAMCTACAAECMTHADMREECRMCAQACMECQKACEAMLMSMKSMPMS</sequence>
<dbReference type="EMBL" id="VRMG01000005">
    <property type="protein sequence ID" value="TXN30989.1"/>
    <property type="molecule type" value="Genomic_DNA"/>
</dbReference>
<gene>
    <name evidence="1" type="ORF">FVP33_05160</name>
</gene>
<evidence type="ECO:0000313" key="1">
    <source>
        <dbReference type="EMBL" id="TXN30989.1"/>
    </source>
</evidence>
<accession>A0A5C8UTM3</accession>
<keyword evidence="2" id="KW-1185">Reference proteome</keyword>
<proteinExistence type="predicted"/>
<dbReference type="RefSeq" id="WP_147782575.1">
    <property type="nucleotide sequence ID" value="NZ_VRMG01000005.1"/>
</dbReference>
<dbReference type="PANTHER" id="PTHR37310">
    <property type="entry name" value="CYTOPLASMIC PROTEIN-RELATED"/>
    <property type="match status" value="1"/>
</dbReference>
<reference evidence="1 2" key="1">
    <citation type="submission" date="2019-08" db="EMBL/GenBank/DDBJ databases">
        <title>Bacterial whole genome sequence for Glaciihabitans sp. CHu50b-6-2.</title>
        <authorList>
            <person name="Jin L."/>
        </authorList>
    </citation>
    <scope>NUCLEOTIDE SEQUENCE [LARGE SCALE GENOMIC DNA]</scope>
    <source>
        <strain evidence="1 2">CHu50b-6-2</strain>
    </source>
</reference>
<evidence type="ECO:0008006" key="3">
    <source>
        <dbReference type="Google" id="ProtNLM"/>
    </source>
</evidence>
<evidence type="ECO:0000313" key="2">
    <source>
        <dbReference type="Proteomes" id="UP000321379"/>
    </source>
</evidence>
<dbReference type="PANTHER" id="PTHR37310:SF1">
    <property type="entry name" value="CYTOPLASMIC PROTEIN"/>
    <property type="match status" value="1"/>
</dbReference>